<dbReference type="GO" id="GO:0005886">
    <property type="term" value="C:plasma membrane"/>
    <property type="evidence" value="ECO:0007669"/>
    <property type="project" value="UniProtKB-SubCell"/>
</dbReference>
<keyword evidence="4" id="KW-0997">Cell inner membrane</keyword>
<keyword evidence="9" id="KW-1133">Transmembrane helix</keyword>
<comment type="function">
    <text evidence="11">Involved in the export of calmodulin-sensitive adenylate cyclase-hemolysin (cyclolysin).</text>
</comment>
<dbReference type="InterPro" id="IPR017871">
    <property type="entry name" value="ABC_transporter-like_CS"/>
</dbReference>
<proteinExistence type="inferred from homology"/>
<comment type="similarity">
    <text evidence="12">Belongs to the ABC transporter superfamily. Cyclolysin exporter (TC 3.A.1.109.2) family.</text>
</comment>
<keyword evidence="3" id="KW-1003">Cell membrane</keyword>
<dbReference type="Pfam" id="PF00005">
    <property type="entry name" value="ABC_tran"/>
    <property type="match status" value="1"/>
</dbReference>
<dbReference type="PROSITE" id="PS50893">
    <property type="entry name" value="ABC_TRANSPORTER_2"/>
    <property type="match status" value="1"/>
</dbReference>
<evidence type="ECO:0000256" key="5">
    <source>
        <dbReference type="ARBA" id="ARBA00022692"/>
    </source>
</evidence>
<keyword evidence="5" id="KW-0812">Transmembrane</keyword>
<dbReference type="Gene3D" id="3.40.50.300">
    <property type="entry name" value="P-loop containing nucleotide triphosphate hydrolases"/>
    <property type="match status" value="1"/>
</dbReference>
<dbReference type="FunFam" id="3.40.50.300:FF:000299">
    <property type="entry name" value="ABC transporter ATP-binding protein/permease"/>
    <property type="match status" value="1"/>
</dbReference>
<evidence type="ECO:0000256" key="10">
    <source>
        <dbReference type="ARBA" id="ARBA00023136"/>
    </source>
</evidence>
<dbReference type="Pfam" id="PF03412">
    <property type="entry name" value="Peptidase_C39"/>
    <property type="match status" value="1"/>
</dbReference>
<reference evidence="14 15" key="1">
    <citation type="submission" date="2019-09" db="EMBL/GenBank/DDBJ databases">
        <title>Draft genome sequences of 48 bacterial type strains from the CCUG.</title>
        <authorList>
            <person name="Tunovic T."/>
            <person name="Pineiro-Iglesias B."/>
            <person name="Unosson C."/>
            <person name="Inganas E."/>
            <person name="Ohlen M."/>
            <person name="Cardew S."/>
            <person name="Jensie-Markopoulos S."/>
            <person name="Salva-Serra F."/>
            <person name="Jaen-Luchoro D."/>
            <person name="Karlsson R."/>
            <person name="Svensson-Stadler L."/>
            <person name="Chun J."/>
            <person name="Moore E."/>
        </authorList>
    </citation>
    <scope>NUCLEOTIDE SEQUENCE [LARGE SCALE GENOMIC DNA]</scope>
    <source>
        <strain evidence="14 15">CCUG 65687</strain>
    </source>
</reference>
<dbReference type="GO" id="GO:0006508">
    <property type="term" value="P:proteolysis"/>
    <property type="evidence" value="ECO:0007669"/>
    <property type="project" value="InterPro"/>
</dbReference>
<evidence type="ECO:0000256" key="12">
    <source>
        <dbReference type="ARBA" id="ARBA00061173"/>
    </source>
</evidence>
<evidence type="ECO:0000313" key="15">
    <source>
        <dbReference type="Proteomes" id="UP000473571"/>
    </source>
</evidence>
<dbReference type="Gene3D" id="1.20.1560.10">
    <property type="entry name" value="ABC transporter type 1, transmembrane domain"/>
    <property type="match status" value="1"/>
</dbReference>
<evidence type="ECO:0000256" key="8">
    <source>
        <dbReference type="ARBA" id="ARBA00022840"/>
    </source>
</evidence>
<comment type="subcellular location">
    <subcellularLocation>
        <location evidence="1">Cell membrane</location>
        <topology evidence="1">Multi-pass membrane protein</topology>
    </subcellularLocation>
</comment>
<dbReference type="PROSITE" id="PS00211">
    <property type="entry name" value="ABC_TRANSPORTER_1"/>
    <property type="match status" value="1"/>
</dbReference>
<evidence type="ECO:0000313" key="14">
    <source>
        <dbReference type="EMBL" id="KAB0685190.1"/>
    </source>
</evidence>
<dbReference type="Proteomes" id="UP000473571">
    <property type="component" value="Unassembled WGS sequence"/>
</dbReference>
<evidence type="ECO:0000256" key="2">
    <source>
        <dbReference type="ARBA" id="ARBA00022448"/>
    </source>
</evidence>
<keyword evidence="2" id="KW-0813">Transport</keyword>
<dbReference type="InterPro" id="IPR011527">
    <property type="entry name" value="ABC1_TM_dom"/>
</dbReference>
<evidence type="ECO:0000256" key="3">
    <source>
        <dbReference type="ARBA" id="ARBA00022475"/>
    </source>
</evidence>
<dbReference type="InterPro" id="IPR027417">
    <property type="entry name" value="P-loop_NTPase"/>
</dbReference>
<dbReference type="EMBL" id="VZOL01000034">
    <property type="protein sequence ID" value="KAB0685190.1"/>
    <property type="molecule type" value="Genomic_DNA"/>
</dbReference>
<dbReference type="CDD" id="cd02419">
    <property type="entry name" value="Peptidase_C39C"/>
    <property type="match status" value="1"/>
</dbReference>
<evidence type="ECO:0000256" key="7">
    <source>
        <dbReference type="ARBA" id="ARBA00022741"/>
    </source>
</evidence>
<keyword evidence="6" id="KW-0354">Hemolysis</keyword>
<dbReference type="InterPro" id="IPR003593">
    <property type="entry name" value="AAA+_ATPase"/>
</dbReference>
<evidence type="ECO:0000256" key="13">
    <source>
        <dbReference type="ARBA" id="ARBA00072252"/>
    </source>
</evidence>
<dbReference type="AlphaFoldDB" id="A0A6L3NL82"/>
<dbReference type="PROSITE" id="PS50990">
    <property type="entry name" value="PEPTIDASE_C39"/>
    <property type="match status" value="1"/>
</dbReference>
<dbReference type="SMART" id="SM00382">
    <property type="entry name" value="AAA"/>
    <property type="match status" value="1"/>
</dbReference>
<dbReference type="CDD" id="cd18567">
    <property type="entry name" value="ABC_6TM_CvaB_RaxB_like"/>
    <property type="match status" value="1"/>
</dbReference>
<keyword evidence="8" id="KW-0067">ATP-binding</keyword>
<dbReference type="SUPFAM" id="SSF52540">
    <property type="entry name" value="P-loop containing nucleoside triphosphate hydrolases"/>
    <property type="match status" value="1"/>
</dbReference>
<name>A0A6L3NL82_9BURK</name>
<dbReference type="GO" id="GO:0140359">
    <property type="term" value="F:ABC-type transporter activity"/>
    <property type="evidence" value="ECO:0007669"/>
    <property type="project" value="InterPro"/>
</dbReference>
<protein>
    <recommendedName>
        <fullName evidence="13">Cyclolysin secretion/processing ATP-binding protein CyaB</fullName>
    </recommendedName>
</protein>
<evidence type="ECO:0000256" key="6">
    <source>
        <dbReference type="ARBA" id="ARBA00022735"/>
    </source>
</evidence>
<accession>A0A6L3NL82</accession>
<dbReference type="GO" id="GO:0016887">
    <property type="term" value="F:ATP hydrolysis activity"/>
    <property type="evidence" value="ECO:0007669"/>
    <property type="project" value="InterPro"/>
</dbReference>
<dbReference type="InterPro" id="IPR033838">
    <property type="entry name" value="CvaB_peptidase"/>
</dbReference>
<keyword evidence="7" id="KW-0547">Nucleotide-binding</keyword>
<sequence length="697" mass="77672">MNLLGIFGNLQVGLRKKVPVVLQNEAAECGLACVCMVASFHGHEIDLRQLRQRFSVSLKGTTLANLVEIGSHLKLTARPLSLELNEVRHLQLPCVLHWSFNHFVVLERVRASSVEIVDPALGRSTIEWKELSRHFTGVALELTPNPEFKRAKRKEKLRVRELTGRIVGLKRSLSQIFLLAIAIEICTIVTPFFVQWVTDEALVTGDEQLVLTLAIGFGIVWASQTAIEAFRAWIVAHMGASLNVQWLANVGSRLFHLPSSFFGKRHLGDIVTRVNTINVIQNTISTSVVEAVLDGAMSIGTLVMMIVYDAKLALISVGALTIYIGLRISLYGALRSANESQFVFDAKQQTYLLESVRGIQSIKLFGKEHSRIAGWLNQIVRQKNAWLRTQRLLVFFHGANSFIFRAENLIVVVMGANAVIEKTFSIGMLLAYLSYREQFSKRVTSLVDKAYEFRMLDVQLNRLADIMYEKEEVRTTGVEVTRFPAARIVLKDISFRYAEEEEEVVKRFSMTVDPGEHVAIVGASGSGKTTILKIIAGLLRPTSGAVHINDAPIEALGTTTHRRLIGTVMQEDQLFAGTLAENICFFDEMPDHARIRESARIAAIEDDINRMPMGFNSMVGDMGSILSGGQKQRVLLARALYRQPSVLLLDEATSHLDVENEKRVNDAIKKLPLTRIVVAHRPETIASADRIIDVTAT</sequence>
<dbReference type="PANTHER" id="PTHR24221:SF606">
    <property type="entry name" value="COLICIN V SECRETION-PROCESSING ATP-BINDING PROTEIN"/>
    <property type="match status" value="1"/>
</dbReference>
<evidence type="ECO:0000256" key="4">
    <source>
        <dbReference type="ARBA" id="ARBA00022519"/>
    </source>
</evidence>
<dbReference type="GO" id="GO:0034040">
    <property type="term" value="F:ATPase-coupled lipid transmembrane transporter activity"/>
    <property type="evidence" value="ECO:0007669"/>
    <property type="project" value="TreeGrafter"/>
</dbReference>
<dbReference type="RefSeq" id="WP_151003853.1">
    <property type="nucleotide sequence ID" value="NZ_CABVPO010000024.1"/>
</dbReference>
<keyword evidence="10" id="KW-0472">Membrane</keyword>
<evidence type="ECO:0000256" key="9">
    <source>
        <dbReference type="ARBA" id="ARBA00022989"/>
    </source>
</evidence>
<dbReference type="GO" id="GO:0005524">
    <property type="term" value="F:ATP binding"/>
    <property type="evidence" value="ECO:0007669"/>
    <property type="project" value="UniProtKB-KW"/>
</dbReference>
<evidence type="ECO:0000256" key="1">
    <source>
        <dbReference type="ARBA" id="ARBA00004651"/>
    </source>
</evidence>
<comment type="caution">
    <text evidence="14">The sequence shown here is derived from an EMBL/GenBank/DDBJ whole genome shotgun (WGS) entry which is preliminary data.</text>
</comment>
<dbReference type="Gene3D" id="3.90.70.10">
    <property type="entry name" value="Cysteine proteinases"/>
    <property type="match status" value="1"/>
</dbReference>
<organism evidence="14 15">
    <name type="scientific">Burkholderia territorii</name>
    <dbReference type="NCBI Taxonomy" id="1503055"/>
    <lineage>
        <taxon>Bacteria</taxon>
        <taxon>Pseudomonadati</taxon>
        <taxon>Pseudomonadota</taxon>
        <taxon>Betaproteobacteria</taxon>
        <taxon>Burkholderiales</taxon>
        <taxon>Burkholderiaceae</taxon>
        <taxon>Burkholderia</taxon>
        <taxon>Burkholderia cepacia complex</taxon>
    </lineage>
</organism>
<dbReference type="PANTHER" id="PTHR24221">
    <property type="entry name" value="ATP-BINDING CASSETTE SUB-FAMILY B"/>
    <property type="match status" value="1"/>
</dbReference>
<evidence type="ECO:0000256" key="11">
    <source>
        <dbReference type="ARBA" id="ARBA00055355"/>
    </source>
</evidence>
<dbReference type="PROSITE" id="PS50929">
    <property type="entry name" value="ABC_TM1F"/>
    <property type="match status" value="1"/>
</dbReference>
<dbReference type="InterPro" id="IPR005074">
    <property type="entry name" value="Peptidase_C39"/>
</dbReference>
<dbReference type="GO" id="GO:0008234">
    <property type="term" value="F:cysteine-type peptidase activity"/>
    <property type="evidence" value="ECO:0007669"/>
    <property type="project" value="InterPro"/>
</dbReference>
<dbReference type="Pfam" id="PF00664">
    <property type="entry name" value="ABC_membrane"/>
    <property type="match status" value="1"/>
</dbReference>
<keyword evidence="6" id="KW-0204">Cytolysis</keyword>
<gene>
    <name evidence="14" type="ORF">F7R13_05505</name>
</gene>
<dbReference type="GO" id="GO:0031640">
    <property type="term" value="P:killing of cells of another organism"/>
    <property type="evidence" value="ECO:0007669"/>
    <property type="project" value="UniProtKB-KW"/>
</dbReference>
<dbReference type="InterPro" id="IPR003439">
    <property type="entry name" value="ABC_transporter-like_ATP-bd"/>
</dbReference>
<dbReference type="SUPFAM" id="SSF90123">
    <property type="entry name" value="ABC transporter transmembrane region"/>
    <property type="match status" value="1"/>
</dbReference>
<dbReference type="InterPro" id="IPR036640">
    <property type="entry name" value="ABC1_TM_sf"/>
</dbReference>
<dbReference type="InterPro" id="IPR039421">
    <property type="entry name" value="Type_1_exporter"/>
</dbReference>